<evidence type="ECO:0000313" key="3">
    <source>
        <dbReference type="Proteomes" id="UP000712281"/>
    </source>
</evidence>
<protein>
    <submittedName>
        <fullName evidence="2">Uncharacterized protein</fullName>
    </submittedName>
</protein>
<reference evidence="2" key="1">
    <citation type="submission" date="2019-12" db="EMBL/GenBank/DDBJ databases">
        <title>Genome sequencing and annotation of Brassica cretica.</title>
        <authorList>
            <person name="Studholme D.J."/>
            <person name="Sarris P.F."/>
        </authorList>
    </citation>
    <scope>NUCLEOTIDE SEQUENCE</scope>
    <source>
        <strain evidence="2">PFS-001/15</strain>
        <tissue evidence="2">Leaf</tissue>
    </source>
</reference>
<organism evidence="2 3">
    <name type="scientific">Brassica cretica</name>
    <name type="common">Mustard</name>
    <dbReference type="NCBI Taxonomy" id="69181"/>
    <lineage>
        <taxon>Eukaryota</taxon>
        <taxon>Viridiplantae</taxon>
        <taxon>Streptophyta</taxon>
        <taxon>Embryophyta</taxon>
        <taxon>Tracheophyta</taxon>
        <taxon>Spermatophyta</taxon>
        <taxon>Magnoliopsida</taxon>
        <taxon>eudicotyledons</taxon>
        <taxon>Gunneridae</taxon>
        <taxon>Pentapetalae</taxon>
        <taxon>rosids</taxon>
        <taxon>malvids</taxon>
        <taxon>Brassicales</taxon>
        <taxon>Brassicaceae</taxon>
        <taxon>Brassiceae</taxon>
        <taxon>Brassica</taxon>
    </lineage>
</organism>
<gene>
    <name evidence="2" type="ORF">F2Q68_00009037</name>
</gene>
<evidence type="ECO:0000313" key="2">
    <source>
        <dbReference type="EMBL" id="KAF2600747.1"/>
    </source>
</evidence>
<dbReference type="AlphaFoldDB" id="A0A8S9L4D4"/>
<proteinExistence type="predicted"/>
<evidence type="ECO:0000256" key="1">
    <source>
        <dbReference type="SAM" id="MobiDB-lite"/>
    </source>
</evidence>
<dbReference type="EMBL" id="QGKW02000717">
    <property type="protein sequence ID" value="KAF2600747.1"/>
    <property type="molecule type" value="Genomic_DNA"/>
</dbReference>
<name>A0A8S9L4D4_BRACR</name>
<comment type="caution">
    <text evidence="2">The sequence shown here is derived from an EMBL/GenBank/DDBJ whole genome shotgun (WGS) entry which is preliminary data.</text>
</comment>
<accession>A0A8S9L4D4</accession>
<feature type="region of interest" description="Disordered" evidence="1">
    <location>
        <begin position="1"/>
        <end position="32"/>
    </location>
</feature>
<sequence length="57" mass="6118">MDPYPCHVGDRMDSSPPPGVESVSMTIGLQGPSPNGIPHPVHIYTMKCLNSLTIDVQ</sequence>
<dbReference type="Proteomes" id="UP000712281">
    <property type="component" value="Unassembled WGS sequence"/>
</dbReference>